<reference evidence="1 2" key="1">
    <citation type="journal article" date="2015" name="Stand. Genomic Sci.">
        <title>Genomic Encyclopedia of Bacterial and Archaeal Type Strains, Phase III: the genomes of soil and plant-associated and newly described type strains.</title>
        <authorList>
            <person name="Whitman W.B."/>
            <person name="Woyke T."/>
            <person name="Klenk H.P."/>
            <person name="Zhou Y."/>
            <person name="Lilburn T.G."/>
            <person name="Beck B.J."/>
            <person name="De Vos P."/>
            <person name="Vandamme P."/>
            <person name="Eisen J.A."/>
            <person name="Garrity G."/>
            <person name="Hugenholtz P."/>
            <person name="Kyrpides N.C."/>
        </authorList>
    </citation>
    <scope>NUCLEOTIDE SEQUENCE [LARGE SCALE GENOMIC DNA]</scope>
    <source>
        <strain evidence="1 2">RF6</strain>
    </source>
</reference>
<dbReference type="EMBL" id="SHKI01000002">
    <property type="protein sequence ID" value="RZT68374.1"/>
    <property type="molecule type" value="Genomic_DNA"/>
</dbReference>
<protein>
    <submittedName>
        <fullName evidence="1">Uncharacterized protein</fullName>
    </submittedName>
</protein>
<gene>
    <name evidence="1" type="ORF">EV139_0097</name>
</gene>
<organism evidence="1 2">
    <name type="scientific">Leucobacter luti</name>
    <dbReference type="NCBI Taxonomy" id="340320"/>
    <lineage>
        <taxon>Bacteria</taxon>
        <taxon>Bacillati</taxon>
        <taxon>Actinomycetota</taxon>
        <taxon>Actinomycetes</taxon>
        <taxon>Micrococcales</taxon>
        <taxon>Microbacteriaceae</taxon>
        <taxon>Leucobacter</taxon>
    </lineage>
</organism>
<evidence type="ECO:0000313" key="1">
    <source>
        <dbReference type="EMBL" id="RZT68374.1"/>
    </source>
</evidence>
<keyword evidence="2" id="KW-1185">Reference proteome</keyword>
<dbReference type="Proteomes" id="UP000291832">
    <property type="component" value="Unassembled WGS sequence"/>
</dbReference>
<accession>A0A4Q7U3W4</accession>
<dbReference type="OrthoDB" id="9813469at2"/>
<dbReference type="RefSeq" id="WP_130452373.1">
    <property type="nucleotide sequence ID" value="NZ_QYAG01000004.1"/>
</dbReference>
<sequence>MFTPPRFIVIDDDLNHLEAIATTIQALGSVCARVHYTPEKDAPKELFAAARAIFIDLQLQDRSASSDFNRHFAEIQRILGKFIQPTNGPYILVLWTDEAGRVAELQSYLETNLFASTPHTKPIAIVPLSKTDYIDIGTGEQTAGDLVEDIRKHLSAQPAMNALVQWEAEVLSAATRVLSDITTLTTELDGDAPLPTLLKRLAVEAVGHANAADDPRASVHAAFLPLLQDHLQNASEVNDEWSRAFESATEPAPALSKAQVSMLNTKLHITQPDKVREISPVAWGAVCEPEANFDWNEFGLDDETAYMEQILAKGVRIDLAKYKASVAQIRIGAACDYAQKAVGPIPYALAALLPVKEGEKSHELNPKSTGWVSPELDLGKGIVQIFVDPRFVRVRGAKTAASFNALGRIKEQLLLELVSVVSHHSSRPGIVRFKATAR</sequence>
<comment type="caution">
    <text evidence="1">The sequence shown here is derived from an EMBL/GenBank/DDBJ whole genome shotgun (WGS) entry which is preliminary data.</text>
</comment>
<dbReference type="AlphaFoldDB" id="A0A4Q7U3W4"/>
<proteinExistence type="predicted"/>
<name>A0A4Q7U3W4_9MICO</name>
<evidence type="ECO:0000313" key="2">
    <source>
        <dbReference type="Proteomes" id="UP000291832"/>
    </source>
</evidence>